<dbReference type="OrthoDB" id="261426at2759"/>
<keyword evidence="6" id="KW-1185">Reference proteome</keyword>
<dbReference type="GeneID" id="11534333"/>
<keyword evidence="1 3" id="KW-0489">Methyltransferase</keyword>
<dbReference type="InterPro" id="IPR003726">
    <property type="entry name" value="HCY_dom"/>
</dbReference>
<feature type="binding site" evidence="3">
    <location>
        <position position="306"/>
    </location>
    <ligand>
        <name>Zn(2+)</name>
        <dbReference type="ChEBI" id="CHEBI:29105"/>
    </ligand>
</feature>
<dbReference type="GO" id="GO:0046872">
    <property type="term" value="F:metal ion binding"/>
    <property type="evidence" value="ECO:0007669"/>
    <property type="project" value="UniProtKB-KW"/>
</dbReference>
<evidence type="ECO:0000313" key="6">
    <source>
        <dbReference type="Proteomes" id="UP000005666"/>
    </source>
</evidence>
<keyword evidence="3" id="KW-0479">Metal-binding</keyword>
<comment type="cofactor">
    <cofactor evidence="3">
        <name>Zn(2+)</name>
        <dbReference type="ChEBI" id="CHEBI:29105"/>
    </cofactor>
</comment>
<dbReference type="PANTHER" id="PTHR11103">
    <property type="entry name" value="SLR1189 PROTEIN"/>
    <property type="match status" value="1"/>
</dbReference>
<dbReference type="Proteomes" id="UP000005666">
    <property type="component" value="Chromosome 9"/>
</dbReference>
<feature type="binding site" evidence="3">
    <location>
        <position position="305"/>
    </location>
    <ligand>
        <name>Zn(2+)</name>
        <dbReference type="ChEBI" id="CHEBI:29105"/>
    </ligand>
</feature>
<evidence type="ECO:0000256" key="1">
    <source>
        <dbReference type="ARBA" id="ARBA00022603"/>
    </source>
</evidence>
<keyword evidence="2 3" id="KW-0808">Transferase</keyword>
<dbReference type="STRING" id="1071381.G8BXA5"/>
<dbReference type="GO" id="GO:0008898">
    <property type="term" value="F:S-adenosylmethionine-homocysteine S-methyltransferase activity"/>
    <property type="evidence" value="ECO:0007669"/>
    <property type="project" value="EnsemblFungi"/>
</dbReference>
<reference evidence="5 6" key="1">
    <citation type="journal article" date="2011" name="Proc. Natl. Acad. Sci. U.S.A.">
        <title>Evolutionary erosion of yeast sex chromosomes by mating-type switching accidents.</title>
        <authorList>
            <person name="Gordon J.L."/>
            <person name="Armisen D."/>
            <person name="Proux-Wera E."/>
            <person name="Oheigeartaigh S.S."/>
            <person name="Byrne K.P."/>
            <person name="Wolfe K.H."/>
        </authorList>
    </citation>
    <scope>NUCLEOTIDE SEQUENCE [LARGE SCALE GENOMIC DNA]</scope>
    <source>
        <strain evidence="6">ATCC 24235 / CBS 4417 / NBRC 1672 / NRRL Y-8282 / UCD 70-5</strain>
    </source>
</reference>
<dbReference type="OMA" id="CSQPEVI"/>
<feature type="domain" description="Hcy-binding" evidence="4">
    <location>
        <begin position="5"/>
        <end position="320"/>
    </location>
</feature>
<dbReference type="AlphaFoldDB" id="G8BXA5"/>
<proteinExistence type="predicted"/>
<protein>
    <recommendedName>
        <fullName evidence="4">Hcy-binding domain-containing protein</fullName>
    </recommendedName>
</protein>
<dbReference type="GO" id="GO:0000096">
    <property type="term" value="P:sulfur amino acid metabolic process"/>
    <property type="evidence" value="ECO:0007669"/>
    <property type="project" value="EnsemblFungi"/>
</dbReference>
<sequence>MRVPFRKFIDEHPNEILVLDGGQGTELENRGVNINSPLWSTISFVNDKFWDENIENTERKCIREMFNDFKDAGANVFSTLTYQTSFSSVSENTDIKSLQEYHELLRKITGFCRRCISDDDYLLGCIGAYAASIGAEYDGNYGLFAGKIDYLKYFKPQLDEFNNDMNIDIIGFETIPNKHELEAILSWDEDIINRPFFIALSLSDKNGLRDGTSFEEMGRLFAKYKGRNKNLVYVGGNCISYAYSIDNIRKLHDIVPHLNLIAYPNSGEIYDQKSKQWSSTSAIKISWEEVVNEYADAGVKIIGGCCRTTPDDIKQIKKAVDAL</sequence>
<dbReference type="SUPFAM" id="SSF82282">
    <property type="entry name" value="Homocysteine S-methyltransferase"/>
    <property type="match status" value="1"/>
</dbReference>
<gene>
    <name evidence="5" type="primary">TPHA0I00260</name>
    <name evidence="5" type="ordered locus">TPHA_0I00260</name>
</gene>
<dbReference type="PROSITE" id="PS50970">
    <property type="entry name" value="HCY"/>
    <property type="match status" value="1"/>
</dbReference>
<dbReference type="PANTHER" id="PTHR11103:SF10">
    <property type="entry name" value="HOMOCYSTEINE S-METHYLTRANSFERASE 1-RELATED"/>
    <property type="match status" value="1"/>
</dbReference>
<dbReference type="RefSeq" id="XP_003686967.1">
    <property type="nucleotide sequence ID" value="XM_003686919.1"/>
</dbReference>
<dbReference type="GO" id="GO:0032259">
    <property type="term" value="P:methylation"/>
    <property type="evidence" value="ECO:0007669"/>
    <property type="project" value="UniProtKB-KW"/>
</dbReference>
<dbReference type="KEGG" id="tpf:TPHA_0I00260"/>
<evidence type="ECO:0000313" key="5">
    <source>
        <dbReference type="EMBL" id="CCE64533.1"/>
    </source>
</evidence>
<evidence type="ECO:0000256" key="2">
    <source>
        <dbReference type="ARBA" id="ARBA00022679"/>
    </source>
</evidence>
<dbReference type="EMBL" id="HE612864">
    <property type="protein sequence ID" value="CCE64533.1"/>
    <property type="molecule type" value="Genomic_DNA"/>
</dbReference>
<feature type="binding site" evidence="3">
    <location>
        <position position="238"/>
    </location>
    <ligand>
        <name>Zn(2+)</name>
        <dbReference type="ChEBI" id="CHEBI:29105"/>
    </ligand>
</feature>
<evidence type="ECO:0000259" key="4">
    <source>
        <dbReference type="PROSITE" id="PS50970"/>
    </source>
</evidence>
<organism evidence="5 6">
    <name type="scientific">Tetrapisispora phaffii (strain ATCC 24235 / CBS 4417 / NBRC 1672 / NRRL Y-8282 / UCD 70-5)</name>
    <name type="common">Yeast</name>
    <name type="synonym">Fabospora phaffii</name>
    <dbReference type="NCBI Taxonomy" id="1071381"/>
    <lineage>
        <taxon>Eukaryota</taxon>
        <taxon>Fungi</taxon>
        <taxon>Dikarya</taxon>
        <taxon>Ascomycota</taxon>
        <taxon>Saccharomycotina</taxon>
        <taxon>Saccharomycetes</taxon>
        <taxon>Saccharomycetales</taxon>
        <taxon>Saccharomycetaceae</taxon>
        <taxon>Tetrapisispora</taxon>
    </lineage>
</organism>
<dbReference type="Gene3D" id="3.20.20.330">
    <property type="entry name" value="Homocysteine-binding-like domain"/>
    <property type="match status" value="1"/>
</dbReference>
<dbReference type="InterPro" id="IPR036589">
    <property type="entry name" value="HCY_dom_sf"/>
</dbReference>
<name>G8BXA5_TETPH</name>
<dbReference type="HOGENOM" id="CLU_004914_3_2_1"/>
<evidence type="ECO:0000256" key="3">
    <source>
        <dbReference type="PROSITE-ProRule" id="PRU00333"/>
    </source>
</evidence>
<accession>G8BXA5</accession>
<dbReference type="eggNOG" id="KOG1579">
    <property type="taxonomic scope" value="Eukaryota"/>
</dbReference>
<keyword evidence="3" id="KW-0862">Zinc</keyword>
<dbReference type="Pfam" id="PF02574">
    <property type="entry name" value="S-methyl_trans"/>
    <property type="match status" value="1"/>
</dbReference>